<keyword evidence="8" id="KW-1185">Reference proteome</keyword>
<dbReference type="VEuPathDB" id="VectorBase:PPAPM1_001340"/>
<dbReference type="Gene3D" id="3.40.50.1820">
    <property type="entry name" value="alpha/beta hydrolase"/>
    <property type="match status" value="1"/>
</dbReference>
<dbReference type="Pfam" id="PF00151">
    <property type="entry name" value="Lipase"/>
    <property type="match status" value="1"/>
</dbReference>
<comment type="similarity">
    <text evidence="2 5">Belongs to the AB hydrolase superfamily. Lipase family.</text>
</comment>
<feature type="domain" description="Lipase" evidence="6">
    <location>
        <begin position="101"/>
        <end position="374"/>
    </location>
</feature>
<protein>
    <recommendedName>
        <fullName evidence="6">Lipase domain-containing protein</fullName>
    </recommendedName>
</protein>
<dbReference type="GO" id="GO:0005615">
    <property type="term" value="C:extracellular space"/>
    <property type="evidence" value="ECO:0007669"/>
    <property type="project" value="TreeGrafter"/>
</dbReference>
<evidence type="ECO:0000256" key="1">
    <source>
        <dbReference type="ARBA" id="ARBA00004613"/>
    </source>
</evidence>
<accession>A0A1B0D1A0</accession>
<dbReference type="GO" id="GO:0017171">
    <property type="term" value="F:serine hydrolase activity"/>
    <property type="evidence" value="ECO:0007669"/>
    <property type="project" value="TreeGrafter"/>
</dbReference>
<proteinExistence type="inferred from homology"/>
<dbReference type="VEuPathDB" id="VectorBase:PPAI001123"/>
<keyword evidence="3" id="KW-0964">Secreted</keyword>
<dbReference type="InterPro" id="IPR013818">
    <property type="entry name" value="Lipase"/>
</dbReference>
<name>A0A1B0D1A0_PHLPP</name>
<evidence type="ECO:0000256" key="4">
    <source>
        <dbReference type="ARBA" id="ARBA00022729"/>
    </source>
</evidence>
<evidence type="ECO:0000256" key="3">
    <source>
        <dbReference type="ARBA" id="ARBA00022525"/>
    </source>
</evidence>
<comment type="subcellular location">
    <subcellularLocation>
        <location evidence="1">Secreted</location>
    </subcellularLocation>
</comment>
<evidence type="ECO:0000256" key="5">
    <source>
        <dbReference type="RuleBase" id="RU004262"/>
    </source>
</evidence>
<dbReference type="InterPro" id="IPR029058">
    <property type="entry name" value="AB_hydrolase_fold"/>
</dbReference>
<reference evidence="7" key="1">
    <citation type="submission" date="2022-08" db="UniProtKB">
        <authorList>
            <consortium name="EnsemblMetazoa"/>
        </authorList>
    </citation>
    <scope>IDENTIFICATION</scope>
    <source>
        <strain evidence="7">Israel</strain>
    </source>
</reference>
<evidence type="ECO:0000313" key="7">
    <source>
        <dbReference type="EnsemblMetazoa" id="PPAI001123-PA"/>
    </source>
</evidence>
<dbReference type="SUPFAM" id="SSF53474">
    <property type="entry name" value="alpha/beta-Hydrolases"/>
    <property type="match status" value="1"/>
</dbReference>
<evidence type="ECO:0000256" key="2">
    <source>
        <dbReference type="ARBA" id="ARBA00010701"/>
    </source>
</evidence>
<keyword evidence="4" id="KW-0732">Signal</keyword>
<evidence type="ECO:0000259" key="6">
    <source>
        <dbReference type="Pfam" id="PF00151"/>
    </source>
</evidence>
<dbReference type="InterPro" id="IPR000734">
    <property type="entry name" value="TAG_lipase"/>
</dbReference>
<dbReference type="PRINTS" id="PR00821">
    <property type="entry name" value="TAGLIPASE"/>
</dbReference>
<dbReference type="PANTHER" id="PTHR11610:SF149">
    <property type="entry name" value="FI01450P-RELATED"/>
    <property type="match status" value="1"/>
</dbReference>
<sequence>MSTKIYVNLGILFVFLVQCVSGQLNLQDRIDQIRLGVSAGFRILKNTSQIISLENLGALGRDALYEIPGLTLMEALNKFCSLAILTDKDLGRYEKIKPDYDRLRLILYSSSENTSYSLGEMSKLVENPAFNKNDPVVIMVSGWLSNRKDKPNDPAIAIYNAYKCRGHTNFLLVDTDVFISTLYSWSALNTEEIGKLIAPAIADLINYVNISQIHVVGHSLGAQIAGAVGRHLQASTQKSLVRITGLDPARPCFNQGEALTGLGRGDALFVDVIHTNSGGFGQKEPVGDVDFYPNGVKLHMPGCSRMSCSHSLSWKYYAESVYPGNEYGFLATRCNSIYAYARKLCSQKTIPMGYATPTTAKGNYFLTTNEHPPYGKNSKVSTISNKCDSRKYITHFINNIS</sequence>
<dbReference type="EnsemblMetazoa" id="PPAI001123-RA">
    <property type="protein sequence ID" value="PPAI001123-PA"/>
    <property type="gene ID" value="PPAI001123"/>
</dbReference>
<evidence type="ECO:0000313" key="8">
    <source>
        <dbReference type="Proteomes" id="UP000092462"/>
    </source>
</evidence>
<dbReference type="PANTHER" id="PTHR11610">
    <property type="entry name" value="LIPASE"/>
    <property type="match status" value="1"/>
</dbReference>
<organism evidence="7 8">
    <name type="scientific">Phlebotomus papatasi</name>
    <name type="common">Sandfly</name>
    <dbReference type="NCBI Taxonomy" id="29031"/>
    <lineage>
        <taxon>Eukaryota</taxon>
        <taxon>Metazoa</taxon>
        <taxon>Ecdysozoa</taxon>
        <taxon>Arthropoda</taxon>
        <taxon>Hexapoda</taxon>
        <taxon>Insecta</taxon>
        <taxon>Pterygota</taxon>
        <taxon>Neoptera</taxon>
        <taxon>Endopterygota</taxon>
        <taxon>Diptera</taxon>
        <taxon>Nematocera</taxon>
        <taxon>Psychodoidea</taxon>
        <taxon>Psychodidae</taxon>
        <taxon>Phlebotomus</taxon>
        <taxon>Phlebotomus</taxon>
    </lineage>
</organism>
<dbReference type="GO" id="GO:0016042">
    <property type="term" value="P:lipid catabolic process"/>
    <property type="evidence" value="ECO:0007669"/>
    <property type="project" value="TreeGrafter"/>
</dbReference>
<dbReference type="AlphaFoldDB" id="A0A1B0D1A0"/>
<dbReference type="GO" id="GO:0016298">
    <property type="term" value="F:lipase activity"/>
    <property type="evidence" value="ECO:0007669"/>
    <property type="project" value="InterPro"/>
</dbReference>
<dbReference type="Proteomes" id="UP000092462">
    <property type="component" value="Unassembled WGS sequence"/>
</dbReference>
<dbReference type="EMBL" id="AJVK01002498">
    <property type="status" value="NOT_ANNOTATED_CDS"/>
    <property type="molecule type" value="Genomic_DNA"/>
</dbReference>